<dbReference type="EMBL" id="LLXL01001186">
    <property type="protein sequence ID" value="PKK65842.1"/>
    <property type="molecule type" value="Genomic_DNA"/>
</dbReference>
<dbReference type="InterPro" id="IPR012337">
    <property type="entry name" value="RNaseH-like_sf"/>
</dbReference>
<reference evidence="2 3" key="1">
    <citation type="submission" date="2016-04" db="EMBL/GenBank/DDBJ databases">
        <title>Genome analyses suggest a sexual origin of heterokaryosis in a supposedly ancient asexual fungus.</title>
        <authorList>
            <person name="Ropars J."/>
            <person name="Sedzielewska K."/>
            <person name="Noel J."/>
            <person name="Charron P."/>
            <person name="Farinelli L."/>
            <person name="Marton T."/>
            <person name="Kruger M."/>
            <person name="Pelin A."/>
            <person name="Brachmann A."/>
            <person name="Corradi N."/>
        </authorList>
    </citation>
    <scope>NUCLEOTIDE SEQUENCE [LARGE SCALE GENOMIC DNA]</scope>
    <source>
        <strain evidence="2 3">C2</strain>
    </source>
</reference>
<dbReference type="PROSITE" id="PS50879">
    <property type="entry name" value="RNASE_H_1"/>
    <property type="match status" value="1"/>
</dbReference>
<feature type="domain" description="RNase H type-1" evidence="1">
    <location>
        <begin position="268"/>
        <end position="414"/>
    </location>
</feature>
<gene>
    <name evidence="2" type="ORF">RhiirC2_853327</name>
</gene>
<sequence>MFLDHIITKDHAYLHEYNVIKESLIHKGGPQPRWYQFLKEHIATINNCNRLSIDLRVPLIQNPSAARPAIPPISIDTLHHPKRSQKWVVAWVPSISDIVYGKILSTNHFPNSIPVSYIEHWVHRDISIIVRNDTPRSQRNTIIPCQGCSQHFSYYVGDLRPKCILQLKHQDLLLTEVLSKKKRQELSTSSNRNINSFHLLKYSHPHYRILAYNDFLYQQKKIPPCLDRPIAPPQLSRPTFSNNTFINQLLEDDMIVKELQDIARTLNPFNVLVFYTDGSYNVEFLSNEYPMGYGWTTSNIENANITYSGSVKYFPSSTKAEIMAILTALITCPPKCNVTIHTDSQAAIDAFHKSKNLHSISPRRFNKINNNILWSTIHQIINTLSLNAKFIKVKAHSGDPFNDIADALAKVGRVVVSPTIIKHNNLPNQSLPIEWNEEIPLDKDVHKCIESTKDNLIDWSLSSKWFNFNGRNDSTSISHTKDLKWKIRCSTLILPTLDILNRRYPLIMKDNINCLFCLNTPESNHHLWICPETRSLIRNCFITLGNTLIDLLTKNADKLSLVVPDSVKFSPTFRWAYRNEEIHPVALLFLKSYITNDLKERNSKWKNLRSELGLSKKSFKNYYKDFNQSRTPGDIRLDNQFMRRGRDSIYINPFNDYPVLSSNIWNLATSSLALDS</sequence>
<dbReference type="VEuPathDB" id="FungiDB:RhiirFUN_023597"/>
<reference evidence="2 3" key="2">
    <citation type="submission" date="2017-10" db="EMBL/GenBank/DDBJ databases">
        <title>Extensive intraspecific genome diversity in a model arbuscular mycorrhizal fungus.</title>
        <authorList>
            <person name="Chen E.C.H."/>
            <person name="Morin E."/>
            <person name="Baudet D."/>
            <person name="Noel J."/>
            <person name="Ndikumana S."/>
            <person name="Charron P."/>
            <person name="St-Onge C."/>
            <person name="Giorgi J."/>
            <person name="Grigoriev I.V."/>
            <person name="Roux C."/>
            <person name="Martin F.M."/>
            <person name="Corradi N."/>
        </authorList>
    </citation>
    <scope>NUCLEOTIDE SEQUENCE [LARGE SCALE GENOMIC DNA]</scope>
    <source>
        <strain evidence="2 3">C2</strain>
    </source>
</reference>
<evidence type="ECO:0000259" key="1">
    <source>
        <dbReference type="PROSITE" id="PS50879"/>
    </source>
</evidence>
<dbReference type="Gene3D" id="3.30.420.10">
    <property type="entry name" value="Ribonuclease H-like superfamily/Ribonuclease H"/>
    <property type="match status" value="1"/>
</dbReference>
<dbReference type="SUPFAM" id="SSF53098">
    <property type="entry name" value="Ribonuclease H-like"/>
    <property type="match status" value="1"/>
</dbReference>
<dbReference type="AlphaFoldDB" id="A0A2N1MVY5"/>
<accession>A0A2N1MVY5</accession>
<dbReference type="VEuPathDB" id="FungiDB:FUN_011800"/>
<organism evidence="2 3">
    <name type="scientific">Rhizophagus irregularis</name>
    <dbReference type="NCBI Taxonomy" id="588596"/>
    <lineage>
        <taxon>Eukaryota</taxon>
        <taxon>Fungi</taxon>
        <taxon>Fungi incertae sedis</taxon>
        <taxon>Mucoromycota</taxon>
        <taxon>Glomeromycotina</taxon>
        <taxon>Glomeromycetes</taxon>
        <taxon>Glomerales</taxon>
        <taxon>Glomeraceae</taxon>
        <taxon>Rhizophagus</taxon>
    </lineage>
</organism>
<dbReference type="InterPro" id="IPR036397">
    <property type="entry name" value="RNaseH_sf"/>
</dbReference>
<dbReference type="InterPro" id="IPR002156">
    <property type="entry name" value="RNaseH_domain"/>
</dbReference>
<protein>
    <recommendedName>
        <fullName evidence="1">RNase H type-1 domain-containing protein</fullName>
    </recommendedName>
</protein>
<evidence type="ECO:0000313" key="3">
    <source>
        <dbReference type="Proteomes" id="UP000233469"/>
    </source>
</evidence>
<dbReference type="VEuPathDB" id="FungiDB:RhiirA1_468626"/>
<evidence type="ECO:0000313" key="2">
    <source>
        <dbReference type="EMBL" id="PKK65842.1"/>
    </source>
</evidence>
<dbReference type="GO" id="GO:0004523">
    <property type="term" value="F:RNA-DNA hybrid ribonuclease activity"/>
    <property type="evidence" value="ECO:0007669"/>
    <property type="project" value="InterPro"/>
</dbReference>
<dbReference type="GO" id="GO:0003676">
    <property type="term" value="F:nucleic acid binding"/>
    <property type="evidence" value="ECO:0007669"/>
    <property type="project" value="InterPro"/>
</dbReference>
<dbReference type="Pfam" id="PF00075">
    <property type="entry name" value="RNase_H"/>
    <property type="match status" value="1"/>
</dbReference>
<comment type="caution">
    <text evidence="2">The sequence shown here is derived from an EMBL/GenBank/DDBJ whole genome shotgun (WGS) entry which is preliminary data.</text>
</comment>
<proteinExistence type="predicted"/>
<name>A0A2N1MVY5_9GLOM</name>
<dbReference type="Proteomes" id="UP000233469">
    <property type="component" value="Unassembled WGS sequence"/>
</dbReference>